<sequence>MALHQRAGNRFGQAYALTALGGVTGEAGRFEEAAAHLDDALNLHRAANDRTGQARTHAELAALAHVRGDGVAA</sequence>
<comment type="caution">
    <text evidence="1">The sequence shown here is derived from an EMBL/GenBank/DDBJ whole genome shotgun (WGS) entry which is preliminary data.</text>
</comment>
<evidence type="ECO:0000313" key="1">
    <source>
        <dbReference type="EMBL" id="NEE13983.1"/>
    </source>
</evidence>
<dbReference type="EMBL" id="JAAGMN010004979">
    <property type="protein sequence ID" value="NEE13983.1"/>
    <property type="molecule type" value="Genomic_DNA"/>
</dbReference>
<dbReference type="InterPro" id="IPR011990">
    <property type="entry name" value="TPR-like_helical_dom_sf"/>
</dbReference>
<dbReference type="SUPFAM" id="SSF48452">
    <property type="entry name" value="TPR-like"/>
    <property type="match status" value="1"/>
</dbReference>
<dbReference type="AlphaFoldDB" id="A0A6G3X8I7"/>
<reference evidence="1" key="1">
    <citation type="submission" date="2020-01" db="EMBL/GenBank/DDBJ databases">
        <title>Insect and environment-associated Actinomycetes.</title>
        <authorList>
            <person name="Currrie C."/>
            <person name="Chevrette M."/>
            <person name="Carlson C."/>
            <person name="Stubbendieck R."/>
            <person name="Wendt-Pienkowski E."/>
        </authorList>
    </citation>
    <scope>NUCLEOTIDE SEQUENCE</scope>
    <source>
        <strain evidence="1">SID7499</strain>
    </source>
</reference>
<gene>
    <name evidence="1" type="ORF">G3M58_46945</name>
</gene>
<evidence type="ECO:0008006" key="2">
    <source>
        <dbReference type="Google" id="ProtNLM"/>
    </source>
</evidence>
<dbReference type="Gene3D" id="1.25.40.10">
    <property type="entry name" value="Tetratricopeptide repeat domain"/>
    <property type="match status" value="1"/>
</dbReference>
<organism evidence="1">
    <name type="scientific">Streptomyces sp. SID7499</name>
    <dbReference type="NCBI Taxonomy" id="2706086"/>
    <lineage>
        <taxon>Bacteria</taxon>
        <taxon>Bacillati</taxon>
        <taxon>Actinomycetota</taxon>
        <taxon>Actinomycetes</taxon>
        <taxon>Kitasatosporales</taxon>
        <taxon>Streptomycetaceae</taxon>
        <taxon>Streptomyces</taxon>
    </lineage>
</organism>
<protein>
    <recommendedName>
        <fullName evidence="2">Tetratricopeptide repeat protein</fullName>
    </recommendedName>
</protein>
<proteinExistence type="predicted"/>
<accession>A0A6G3X8I7</accession>
<name>A0A6G3X8I7_9ACTN</name>
<feature type="non-terminal residue" evidence="1">
    <location>
        <position position="73"/>
    </location>
</feature>